<evidence type="ECO:0000313" key="1">
    <source>
        <dbReference type="EMBL" id="TMQ48347.1"/>
    </source>
</evidence>
<dbReference type="InterPro" id="IPR030959">
    <property type="entry name" value="GWxTD_dom"/>
</dbReference>
<organism evidence="1 2">
    <name type="scientific">Eiseniibacteriota bacterium</name>
    <dbReference type="NCBI Taxonomy" id="2212470"/>
    <lineage>
        <taxon>Bacteria</taxon>
        <taxon>Candidatus Eiseniibacteriota</taxon>
    </lineage>
</organism>
<gene>
    <name evidence="1" type="ORF">E6K73_12190</name>
</gene>
<accession>A0A538SAG2</accession>
<evidence type="ECO:0000313" key="2">
    <source>
        <dbReference type="Proteomes" id="UP000320184"/>
    </source>
</evidence>
<comment type="caution">
    <text evidence="1">The sequence shown here is derived from an EMBL/GenBank/DDBJ whole genome shotgun (WGS) entry which is preliminary data.</text>
</comment>
<proteinExistence type="predicted"/>
<dbReference type="Proteomes" id="UP000320184">
    <property type="component" value="Unassembled WGS sequence"/>
</dbReference>
<name>A0A538SAG2_UNCEI</name>
<sequence>MGGRVGFTVDAASFPDSSGGRALEIYVRITPTTLGALSRDFQGAGRLRLTARLVQALGAHQSTASQELEIVPSDTSQALGKVVVLKFPARPGTQRLMVRLEDLLSRKRGLIYLARRVVESGSVEGDFVVQGPEKGRDLSDLEFVWAEAQAGQASSFWRADRAVIPDPERLYGLFATDVRASFVARSLSGEARPWHWGSRVYDSRGRVVAGRDTTGGAGEWLRATASHDLSGEPAGGYDLEVRVWQEGDRDSVVRRAHFSLAWQADSWLRNPRDIQDNVHFLLQPDDEDAFALMQPGEQESYWEEFWRRRDPTPGTAVNEARATFLQRVDYANHNYAHISLERGMFSDMGRVYIRYGQPSDILRQVFPTGDNTLLQAIQELVATEERPIGDVHQKGLGGDMRPFEVWIYEGDIPLPPDADPSVSENRRYRKLVFLFVDEQGLGDYRLRYSTE</sequence>
<dbReference type="AlphaFoldDB" id="A0A538SAG2"/>
<reference evidence="1 2" key="1">
    <citation type="journal article" date="2019" name="Nat. Microbiol.">
        <title>Mediterranean grassland soil C-N compound turnover is dependent on rainfall and depth, and is mediated by genomically divergent microorganisms.</title>
        <authorList>
            <person name="Diamond S."/>
            <person name="Andeer P.F."/>
            <person name="Li Z."/>
            <person name="Crits-Christoph A."/>
            <person name="Burstein D."/>
            <person name="Anantharaman K."/>
            <person name="Lane K.R."/>
            <person name="Thomas B.C."/>
            <person name="Pan C."/>
            <person name="Northen T.R."/>
            <person name="Banfield J.F."/>
        </authorList>
    </citation>
    <scope>NUCLEOTIDE SEQUENCE [LARGE SCALE GENOMIC DNA]</scope>
    <source>
        <strain evidence="1">WS_3</strain>
    </source>
</reference>
<dbReference type="EMBL" id="VBOT01000144">
    <property type="protein sequence ID" value="TMQ48347.1"/>
    <property type="molecule type" value="Genomic_DNA"/>
</dbReference>
<protein>
    <submittedName>
        <fullName evidence="1">GWxTD domain-containing protein</fullName>
    </submittedName>
</protein>
<dbReference type="NCBIfam" id="TIGR04514">
    <property type="entry name" value="GWxTD_dom"/>
    <property type="match status" value="1"/>
</dbReference>